<feature type="transmembrane region" description="Helical" evidence="7">
    <location>
        <begin position="242"/>
        <end position="263"/>
    </location>
</feature>
<evidence type="ECO:0000256" key="4">
    <source>
        <dbReference type="ARBA" id="ARBA00022692"/>
    </source>
</evidence>
<evidence type="ECO:0000313" key="8">
    <source>
        <dbReference type="EMBL" id="PAE89188.1"/>
    </source>
</evidence>
<name>A0A268P0G6_SHOCL</name>
<comment type="caution">
    <text evidence="8">The sequence shown here is derived from an EMBL/GenBank/DDBJ whole genome shotgun (WGS) entry which is preliminary data.</text>
</comment>
<dbReference type="GO" id="GO:0055085">
    <property type="term" value="P:transmembrane transport"/>
    <property type="evidence" value="ECO:0007669"/>
    <property type="project" value="InterPro"/>
</dbReference>
<proteinExistence type="inferred from homology"/>
<evidence type="ECO:0000256" key="1">
    <source>
        <dbReference type="ARBA" id="ARBA00004651"/>
    </source>
</evidence>
<protein>
    <submittedName>
        <fullName evidence="8">Carbohydrate ABC transporter permease</fullName>
    </submittedName>
</protein>
<dbReference type="PANTHER" id="PTHR32243">
    <property type="entry name" value="MALTOSE TRANSPORT SYSTEM PERMEASE-RELATED"/>
    <property type="match status" value="1"/>
</dbReference>
<dbReference type="GO" id="GO:0005886">
    <property type="term" value="C:plasma membrane"/>
    <property type="evidence" value="ECO:0007669"/>
    <property type="project" value="UniProtKB-SubCell"/>
</dbReference>
<dbReference type="Gene3D" id="1.10.3720.10">
    <property type="entry name" value="MetI-like"/>
    <property type="match status" value="1"/>
</dbReference>
<dbReference type="CDD" id="cd06261">
    <property type="entry name" value="TM_PBP2"/>
    <property type="match status" value="1"/>
</dbReference>
<keyword evidence="2 7" id="KW-0813">Transport</keyword>
<dbReference type="Proteomes" id="UP000216207">
    <property type="component" value="Unassembled WGS sequence"/>
</dbReference>
<evidence type="ECO:0000256" key="5">
    <source>
        <dbReference type="ARBA" id="ARBA00022989"/>
    </source>
</evidence>
<dbReference type="AlphaFoldDB" id="A0A268P0G6"/>
<feature type="transmembrane region" description="Helical" evidence="7">
    <location>
        <begin position="12"/>
        <end position="31"/>
    </location>
</feature>
<dbReference type="SUPFAM" id="SSF161098">
    <property type="entry name" value="MetI-like"/>
    <property type="match status" value="1"/>
</dbReference>
<feature type="transmembrane region" description="Helical" evidence="7">
    <location>
        <begin position="136"/>
        <end position="159"/>
    </location>
</feature>
<evidence type="ECO:0000256" key="3">
    <source>
        <dbReference type="ARBA" id="ARBA00022475"/>
    </source>
</evidence>
<gene>
    <name evidence="8" type="ORF">CHH72_09180</name>
</gene>
<keyword evidence="4 7" id="KW-0812">Transmembrane</keyword>
<dbReference type="Pfam" id="PF00528">
    <property type="entry name" value="BPD_transp_1"/>
    <property type="match status" value="1"/>
</dbReference>
<accession>A0A268P0G6</accession>
<evidence type="ECO:0000313" key="9">
    <source>
        <dbReference type="Proteomes" id="UP000216207"/>
    </source>
</evidence>
<evidence type="ECO:0000256" key="7">
    <source>
        <dbReference type="RuleBase" id="RU363032"/>
    </source>
</evidence>
<feature type="transmembrane region" description="Helical" evidence="7">
    <location>
        <begin position="197"/>
        <end position="217"/>
    </location>
</feature>
<reference evidence="8 9" key="1">
    <citation type="submission" date="2017-07" db="EMBL/GenBank/DDBJ databases">
        <title>Isolation and whole genome analysis of endospore-forming bacteria from heroin.</title>
        <authorList>
            <person name="Kalinowski J."/>
            <person name="Ahrens B."/>
            <person name="Al-Dilaimi A."/>
            <person name="Winkler A."/>
            <person name="Wibberg D."/>
            <person name="Schleenbecker U."/>
            <person name="Ruckert C."/>
            <person name="Wolfel R."/>
            <person name="Grass G."/>
        </authorList>
    </citation>
    <scope>NUCLEOTIDE SEQUENCE [LARGE SCALE GENOMIC DNA]</scope>
    <source>
        <strain evidence="8 9">7539</strain>
    </source>
</reference>
<sequence>MKKRFVESQYVASLVGLISTMLFLFPVYWMFVTSIKPMSAIFAIPPQLIPREATTDAYMDNILSNPEIVRFFLNSVVIALGTLVLTLALAAPVAYGLARLDIKGKGAMIGVMLVAQMLPSIMLALPFFLLFSHLGLLNHVIALILANTTTALPFAVLVLRPFFMSIPQGLEEAAAIDGSNRFLTFVRIILPLAKPGLLTVGAFAFLFAWGDLLYALILTTDESIRPLTVYLYTFVGQHGTNWNSLMAVSFVAIIPIILIFIAFQKHIVDGIASGSMK</sequence>
<evidence type="ECO:0000256" key="6">
    <source>
        <dbReference type="ARBA" id="ARBA00023136"/>
    </source>
</evidence>
<feature type="transmembrane region" description="Helical" evidence="7">
    <location>
        <begin position="71"/>
        <end position="95"/>
    </location>
</feature>
<dbReference type="InterPro" id="IPR035906">
    <property type="entry name" value="MetI-like_sf"/>
</dbReference>
<dbReference type="EMBL" id="NPCC01000010">
    <property type="protein sequence ID" value="PAE89188.1"/>
    <property type="molecule type" value="Genomic_DNA"/>
</dbReference>
<evidence type="ECO:0000256" key="2">
    <source>
        <dbReference type="ARBA" id="ARBA00022448"/>
    </source>
</evidence>
<dbReference type="PROSITE" id="PS50928">
    <property type="entry name" value="ABC_TM1"/>
    <property type="match status" value="1"/>
</dbReference>
<dbReference type="RefSeq" id="WP_035203265.1">
    <property type="nucleotide sequence ID" value="NZ_CP012475.1"/>
</dbReference>
<dbReference type="PANTHER" id="PTHR32243:SF18">
    <property type="entry name" value="INNER MEMBRANE ABC TRANSPORTER PERMEASE PROTEIN YCJP"/>
    <property type="match status" value="1"/>
</dbReference>
<keyword evidence="3" id="KW-1003">Cell membrane</keyword>
<organism evidence="8 9">
    <name type="scientific">Shouchella clausii</name>
    <name type="common">Alkalihalobacillus clausii</name>
    <dbReference type="NCBI Taxonomy" id="79880"/>
    <lineage>
        <taxon>Bacteria</taxon>
        <taxon>Bacillati</taxon>
        <taxon>Bacillota</taxon>
        <taxon>Bacilli</taxon>
        <taxon>Bacillales</taxon>
        <taxon>Bacillaceae</taxon>
        <taxon>Shouchella</taxon>
    </lineage>
</organism>
<feature type="transmembrane region" description="Helical" evidence="7">
    <location>
        <begin position="107"/>
        <end position="130"/>
    </location>
</feature>
<comment type="similarity">
    <text evidence="7">Belongs to the binding-protein-dependent transport system permease family.</text>
</comment>
<dbReference type="InterPro" id="IPR000515">
    <property type="entry name" value="MetI-like"/>
</dbReference>
<keyword evidence="5 7" id="KW-1133">Transmembrane helix</keyword>
<keyword evidence="6 7" id="KW-0472">Membrane</keyword>
<comment type="subcellular location">
    <subcellularLocation>
        <location evidence="1 7">Cell membrane</location>
        <topology evidence="1 7">Multi-pass membrane protein</topology>
    </subcellularLocation>
</comment>
<dbReference type="InterPro" id="IPR050901">
    <property type="entry name" value="BP-dep_ABC_trans_perm"/>
</dbReference>